<organism evidence="1 2">
    <name type="scientific">Aquamicrobium segne</name>
    <dbReference type="NCBI Taxonomy" id="469547"/>
    <lineage>
        <taxon>Bacteria</taxon>
        <taxon>Pseudomonadati</taxon>
        <taxon>Pseudomonadota</taxon>
        <taxon>Alphaproteobacteria</taxon>
        <taxon>Hyphomicrobiales</taxon>
        <taxon>Phyllobacteriaceae</taxon>
        <taxon>Aquamicrobium</taxon>
    </lineage>
</organism>
<protein>
    <submittedName>
        <fullName evidence="1">YdcH family protein</fullName>
    </submittedName>
</protein>
<comment type="caution">
    <text evidence="1">The sequence shown here is derived from an EMBL/GenBank/DDBJ whole genome shotgun (WGS) entry which is preliminary data.</text>
</comment>
<keyword evidence="2" id="KW-1185">Reference proteome</keyword>
<accession>A0ABW0GTN4</accession>
<evidence type="ECO:0000313" key="1">
    <source>
        <dbReference type="EMBL" id="MFC5384850.1"/>
    </source>
</evidence>
<gene>
    <name evidence="1" type="ORF">ACFPLB_02600</name>
</gene>
<name>A0ABW0GTN4_9HYPH</name>
<dbReference type="InterPro" id="IPR038444">
    <property type="entry name" value="DUF465_sf"/>
</dbReference>
<evidence type="ECO:0000313" key="2">
    <source>
        <dbReference type="Proteomes" id="UP001596016"/>
    </source>
</evidence>
<reference evidence="2" key="1">
    <citation type="journal article" date="2019" name="Int. J. Syst. Evol. Microbiol.">
        <title>The Global Catalogue of Microorganisms (GCM) 10K type strain sequencing project: providing services to taxonomists for standard genome sequencing and annotation.</title>
        <authorList>
            <consortium name="The Broad Institute Genomics Platform"/>
            <consortium name="The Broad Institute Genome Sequencing Center for Infectious Disease"/>
            <person name="Wu L."/>
            <person name="Ma J."/>
        </authorList>
    </citation>
    <scope>NUCLEOTIDE SEQUENCE [LARGE SCALE GENOMIC DNA]</scope>
    <source>
        <strain evidence="2">CGMCC 4.1415</strain>
    </source>
</reference>
<dbReference type="RefSeq" id="WP_378227716.1">
    <property type="nucleotide sequence ID" value="NZ_JBHSLL010000010.1"/>
</dbReference>
<dbReference type="InterPro" id="IPR007420">
    <property type="entry name" value="DUF465"/>
</dbReference>
<proteinExistence type="predicted"/>
<dbReference type="Pfam" id="PF04325">
    <property type="entry name" value="DUF465"/>
    <property type="match status" value="1"/>
</dbReference>
<dbReference type="Proteomes" id="UP001596016">
    <property type="component" value="Unassembled WGS sequence"/>
</dbReference>
<dbReference type="Gene3D" id="6.10.280.50">
    <property type="match status" value="1"/>
</dbReference>
<sequence>MSLASHLDELQKKHSEIERQIDTAMQHPSTDGLEIVDLKRRKLAIKDMIEKLREGTASD</sequence>
<dbReference type="EMBL" id="JBHSLL010000010">
    <property type="protein sequence ID" value="MFC5384850.1"/>
    <property type="molecule type" value="Genomic_DNA"/>
</dbReference>